<dbReference type="Pfam" id="PF00015">
    <property type="entry name" value="MCPsignal"/>
    <property type="match status" value="1"/>
</dbReference>
<evidence type="ECO:0000256" key="5">
    <source>
        <dbReference type="ARBA" id="ARBA00029447"/>
    </source>
</evidence>
<keyword evidence="3 7" id="KW-0472">Membrane</keyword>
<dbReference type="SUPFAM" id="SSF58104">
    <property type="entry name" value="Methyl-accepting chemotaxis protein (MCP) signaling domain"/>
    <property type="match status" value="1"/>
</dbReference>
<keyword evidence="2" id="KW-1003">Cell membrane</keyword>
<accession>A0ABS5CI67</accession>
<dbReference type="Proteomes" id="UP000673394">
    <property type="component" value="Unassembled WGS sequence"/>
</dbReference>
<evidence type="ECO:0000256" key="3">
    <source>
        <dbReference type="ARBA" id="ARBA00023136"/>
    </source>
</evidence>
<keyword evidence="7" id="KW-1133">Transmembrane helix</keyword>
<evidence type="ECO:0000256" key="2">
    <source>
        <dbReference type="ARBA" id="ARBA00022475"/>
    </source>
</evidence>
<keyword evidence="11" id="KW-1185">Reference proteome</keyword>
<dbReference type="SMART" id="SM00283">
    <property type="entry name" value="MA"/>
    <property type="match status" value="1"/>
</dbReference>
<evidence type="ECO:0000313" key="11">
    <source>
        <dbReference type="Proteomes" id="UP000673394"/>
    </source>
</evidence>
<dbReference type="Gene3D" id="1.10.287.950">
    <property type="entry name" value="Methyl-accepting chemotaxis protein"/>
    <property type="match status" value="1"/>
</dbReference>
<dbReference type="CDD" id="cd11386">
    <property type="entry name" value="MCP_signal"/>
    <property type="match status" value="1"/>
</dbReference>
<dbReference type="InterPro" id="IPR004089">
    <property type="entry name" value="MCPsignal_dom"/>
</dbReference>
<dbReference type="CDD" id="cd06225">
    <property type="entry name" value="HAMP"/>
    <property type="match status" value="1"/>
</dbReference>
<feature type="domain" description="Methyl-accepting transducer" evidence="8">
    <location>
        <begin position="265"/>
        <end position="508"/>
    </location>
</feature>
<evidence type="ECO:0000313" key="10">
    <source>
        <dbReference type="EMBL" id="MBP3965514.1"/>
    </source>
</evidence>
<evidence type="ECO:0000256" key="1">
    <source>
        <dbReference type="ARBA" id="ARBA00004236"/>
    </source>
</evidence>
<dbReference type="InterPro" id="IPR003660">
    <property type="entry name" value="HAMP_dom"/>
</dbReference>
<dbReference type="Pfam" id="PF00672">
    <property type="entry name" value="HAMP"/>
    <property type="match status" value="1"/>
</dbReference>
<evidence type="ECO:0000259" key="9">
    <source>
        <dbReference type="PROSITE" id="PS50885"/>
    </source>
</evidence>
<dbReference type="EMBL" id="JAGKSP010000011">
    <property type="protein sequence ID" value="MBP3965514.1"/>
    <property type="molecule type" value="Genomic_DNA"/>
</dbReference>
<sequence>MKLSIRVKLMSSFLAILALLTGIGVLAIVQMGSLQKSSSILQTNWLPSLNNIGVIKDNFMEARVNINKINLESDPAGIANIEQTINENMDKAMKGLSDYEHLLISPEETEIFNSLRANMQAYSDMLPPIIQARIDNEPEKGYALVNELTPQRKKVTADFERWIVFNNDGVKAEVDSAAQTNKVGKSLIIGFGIFAIAVGVSLALLISESMVRAIRSILNVATKAAKGDLREQAVTKSKDELGTLAAAFNDMMDNLRQLISHTVTSAQSVAAASEEISATTEEIAKGSTEQAESAQVISELVREMSIAVNDVANKASVVAELSDKTKRGAEDGSDTVSASVQSMENLSAQMQLLEKDSQKIGQIIEVIDEISEQTNLLALNAAIEAARAGDQGRGFAVVADEVRKLAERSSEATQQIAEIIKGMQHNTDQSLRAMEHATLQTSKTGQTFESIVRMVSETADQVTEIAAASEEQAAQSEEVMRAVETIAAASEESAAAAEETASSSQTLAHLSEELNKNINFFKV</sequence>
<gene>
    <name evidence="10" type="ORF">I8J30_22635</name>
</gene>
<dbReference type="PANTHER" id="PTHR32089">
    <property type="entry name" value="METHYL-ACCEPTING CHEMOTAXIS PROTEIN MCPB"/>
    <property type="match status" value="1"/>
</dbReference>
<dbReference type="PRINTS" id="PR00260">
    <property type="entry name" value="CHEMTRNSDUCR"/>
</dbReference>
<dbReference type="InterPro" id="IPR004090">
    <property type="entry name" value="Chemotax_Me-accpt_rcpt"/>
</dbReference>
<comment type="similarity">
    <text evidence="5">Belongs to the methyl-accepting chemotaxis (MCP) protein family.</text>
</comment>
<dbReference type="PANTHER" id="PTHR32089:SF112">
    <property type="entry name" value="LYSOZYME-LIKE PROTEIN-RELATED"/>
    <property type="match status" value="1"/>
</dbReference>
<dbReference type="InterPro" id="IPR024478">
    <property type="entry name" value="HlyB_4HB_MCP"/>
</dbReference>
<evidence type="ECO:0000256" key="4">
    <source>
        <dbReference type="ARBA" id="ARBA00023224"/>
    </source>
</evidence>
<evidence type="ECO:0000256" key="7">
    <source>
        <dbReference type="SAM" id="Phobius"/>
    </source>
</evidence>
<reference evidence="10 11" key="1">
    <citation type="submission" date="2021-04" db="EMBL/GenBank/DDBJ databases">
        <title>Paenibacillus sp. DLE-14 whole genome sequence.</title>
        <authorList>
            <person name="Ham Y.J."/>
        </authorList>
    </citation>
    <scope>NUCLEOTIDE SEQUENCE [LARGE SCALE GENOMIC DNA]</scope>
    <source>
        <strain evidence="10 11">DLE-14</strain>
    </source>
</reference>
<proteinExistence type="inferred from homology"/>
<evidence type="ECO:0000256" key="6">
    <source>
        <dbReference type="PROSITE-ProRule" id="PRU00284"/>
    </source>
</evidence>
<keyword evidence="4 6" id="KW-0807">Transducer</keyword>
<evidence type="ECO:0000259" key="8">
    <source>
        <dbReference type="PROSITE" id="PS50111"/>
    </source>
</evidence>
<dbReference type="RefSeq" id="WP_210661996.1">
    <property type="nucleotide sequence ID" value="NZ_JAGKSP010000011.1"/>
</dbReference>
<comment type="caution">
    <text evidence="10">The sequence shown here is derived from an EMBL/GenBank/DDBJ whole genome shotgun (WGS) entry which is preliminary data.</text>
</comment>
<dbReference type="PROSITE" id="PS50885">
    <property type="entry name" value="HAMP"/>
    <property type="match status" value="1"/>
</dbReference>
<dbReference type="Pfam" id="PF12729">
    <property type="entry name" value="4HB_MCP_1"/>
    <property type="match status" value="1"/>
</dbReference>
<dbReference type="PROSITE" id="PS50111">
    <property type="entry name" value="CHEMOTAXIS_TRANSDUC_2"/>
    <property type="match status" value="1"/>
</dbReference>
<comment type="subcellular location">
    <subcellularLocation>
        <location evidence="1">Cell membrane</location>
    </subcellularLocation>
</comment>
<name>A0ABS5CI67_9BACL</name>
<keyword evidence="7" id="KW-0812">Transmembrane</keyword>
<feature type="domain" description="HAMP" evidence="9">
    <location>
        <begin position="208"/>
        <end position="260"/>
    </location>
</feature>
<protein>
    <submittedName>
        <fullName evidence="10">Methyl-accepting chemotaxis protein</fullName>
    </submittedName>
</protein>
<dbReference type="SMART" id="SM00304">
    <property type="entry name" value="HAMP"/>
    <property type="match status" value="1"/>
</dbReference>
<feature type="transmembrane region" description="Helical" evidence="7">
    <location>
        <begin position="187"/>
        <end position="206"/>
    </location>
</feature>
<organism evidence="10 11">
    <name type="scientific">Paenibacillus lignilyticus</name>
    <dbReference type="NCBI Taxonomy" id="1172615"/>
    <lineage>
        <taxon>Bacteria</taxon>
        <taxon>Bacillati</taxon>
        <taxon>Bacillota</taxon>
        <taxon>Bacilli</taxon>
        <taxon>Bacillales</taxon>
        <taxon>Paenibacillaceae</taxon>
        <taxon>Paenibacillus</taxon>
    </lineage>
</organism>